<accession>A0ABM9E7N7</accession>
<proteinExistence type="predicted"/>
<reference evidence="1" key="1">
    <citation type="submission" date="2022-03" db="EMBL/GenBank/DDBJ databases">
        <authorList>
            <person name="Brunel B."/>
        </authorList>
    </citation>
    <scope>NUCLEOTIDE SEQUENCE</scope>
    <source>
        <strain evidence="1">STM4922sample</strain>
    </source>
</reference>
<name>A0ABM9E7N7_9HYPH</name>
<sequence length="42" mass="4935">MTEMDKIPKLIFRGGFLKSNVIDWVHLLWSEHNGRPQVREVG</sequence>
<comment type="caution">
    <text evidence="1">The sequence shown here is derived from an EMBL/GenBank/DDBJ whole genome shotgun (WGS) entry which is preliminary data.</text>
</comment>
<dbReference type="EMBL" id="CAKXZS010000034">
    <property type="protein sequence ID" value="CAH2405161.1"/>
    <property type="molecule type" value="Genomic_DNA"/>
</dbReference>
<protein>
    <submittedName>
        <fullName evidence="1">Uncharacterized protein</fullName>
    </submittedName>
</protein>
<gene>
    <name evidence="1" type="ORF">MES4922_40099</name>
</gene>
<evidence type="ECO:0000313" key="2">
    <source>
        <dbReference type="Proteomes" id="UP001152604"/>
    </source>
</evidence>
<dbReference type="Proteomes" id="UP001152604">
    <property type="component" value="Unassembled WGS sequence"/>
</dbReference>
<keyword evidence="2" id="KW-1185">Reference proteome</keyword>
<evidence type="ECO:0000313" key="1">
    <source>
        <dbReference type="EMBL" id="CAH2405161.1"/>
    </source>
</evidence>
<organism evidence="1 2">
    <name type="scientific">Mesorhizobium ventifaucium</name>
    <dbReference type="NCBI Taxonomy" id="666020"/>
    <lineage>
        <taxon>Bacteria</taxon>
        <taxon>Pseudomonadati</taxon>
        <taxon>Pseudomonadota</taxon>
        <taxon>Alphaproteobacteria</taxon>
        <taxon>Hyphomicrobiales</taxon>
        <taxon>Phyllobacteriaceae</taxon>
        <taxon>Mesorhizobium</taxon>
    </lineage>
</organism>